<keyword evidence="2" id="KW-1185">Reference proteome</keyword>
<evidence type="ECO:0000313" key="1">
    <source>
        <dbReference type="EMBL" id="TGY89666.1"/>
    </source>
</evidence>
<dbReference type="RefSeq" id="WP_135994165.1">
    <property type="nucleotide sequence ID" value="NZ_CP071057.1"/>
</dbReference>
<name>A0A4S2H2B7_9PROT</name>
<dbReference type="Proteomes" id="UP000308054">
    <property type="component" value="Unassembled WGS sequence"/>
</dbReference>
<sequence length="242" mass="26109">MTEKKAAIIIGAGPGLGASLCRGFAKDGYAVCAVRRTKEKLEPLVAEIEAGDGEAHAFGADAADEAAVEDLFTRVEQEVGPVDLVVFNANGFRKKSVLETTAQDFRSTWENAAFAGFLAGRAAARRMIERERGTILYTGATASTRGGSGFAAFASAKFALKATAQALARELGPKGIHVAHVVVDGVIATPATREWIDDAETKEDEDELLDTDAIAQAYRHLARQHRSAWTFELDLRPWTEEW</sequence>
<accession>A0A4S2H2B7</accession>
<dbReference type="OrthoDB" id="5513072at2"/>
<organism evidence="1 2">
    <name type="scientific">Marinicauda algicola</name>
    <dbReference type="NCBI Taxonomy" id="2029849"/>
    <lineage>
        <taxon>Bacteria</taxon>
        <taxon>Pseudomonadati</taxon>
        <taxon>Pseudomonadota</taxon>
        <taxon>Alphaproteobacteria</taxon>
        <taxon>Maricaulales</taxon>
        <taxon>Maricaulaceae</taxon>
        <taxon>Marinicauda</taxon>
    </lineage>
</organism>
<dbReference type="Gene3D" id="3.40.50.720">
    <property type="entry name" value="NAD(P)-binding Rossmann-like Domain"/>
    <property type="match status" value="1"/>
</dbReference>
<dbReference type="AlphaFoldDB" id="A0A4S2H2B7"/>
<dbReference type="InterPro" id="IPR002347">
    <property type="entry name" value="SDR_fam"/>
</dbReference>
<evidence type="ECO:0000313" key="2">
    <source>
        <dbReference type="Proteomes" id="UP000308054"/>
    </source>
</evidence>
<dbReference type="PANTHER" id="PTHR43431:SF7">
    <property type="entry name" value="OXIDOREDUCTASE, SHORT CHAIN DEHYDROGENASE_REDUCTASE FAMILY (AFU_ORTHOLOGUE AFUA_5G14000)"/>
    <property type="match status" value="1"/>
</dbReference>
<comment type="caution">
    <text evidence="1">The sequence shown here is derived from an EMBL/GenBank/DDBJ whole genome shotgun (WGS) entry which is preliminary data.</text>
</comment>
<dbReference type="InterPro" id="IPR036291">
    <property type="entry name" value="NAD(P)-bd_dom_sf"/>
</dbReference>
<proteinExistence type="predicted"/>
<dbReference type="PRINTS" id="PR00081">
    <property type="entry name" value="GDHRDH"/>
</dbReference>
<reference evidence="1 2" key="1">
    <citation type="journal article" date="2017" name="Int. J. Syst. Evol. Microbiol.">
        <title>Marinicauda algicola sp. nov., isolated from a marine red alga Rhodosorus marinus.</title>
        <authorList>
            <person name="Jeong S.E."/>
            <person name="Jeon S.H."/>
            <person name="Chun B.H."/>
            <person name="Kim D.W."/>
            <person name="Jeon C.O."/>
        </authorList>
    </citation>
    <scope>NUCLEOTIDE SEQUENCE [LARGE SCALE GENOMIC DNA]</scope>
    <source>
        <strain evidence="1 2">JCM 31718</strain>
    </source>
</reference>
<dbReference type="Pfam" id="PF00106">
    <property type="entry name" value="adh_short"/>
    <property type="match status" value="1"/>
</dbReference>
<dbReference type="SUPFAM" id="SSF51735">
    <property type="entry name" value="NAD(P)-binding Rossmann-fold domains"/>
    <property type="match status" value="1"/>
</dbReference>
<gene>
    <name evidence="1" type="ORF">E5163_00540</name>
</gene>
<dbReference type="PANTHER" id="PTHR43431">
    <property type="entry name" value="OXIDOREDUCTASE, SHORT CHAIN DEHYDROGENASE/REDUCTASE FAMILY (AFU_ORTHOLOGUE AFUA_5G14000)"/>
    <property type="match status" value="1"/>
</dbReference>
<dbReference type="EMBL" id="SRXW01000001">
    <property type="protein sequence ID" value="TGY89666.1"/>
    <property type="molecule type" value="Genomic_DNA"/>
</dbReference>
<protein>
    <submittedName>
        <fullName evidence="1">SDR family NAD(P)-dependent oxidoreductase</fullName>
    </submittedName>
</protein>